<dbReference type="AlphaFoldDB" id="A0A1V6TG58"/>
<evidence type="ECO:0000313" key="1">
    <source>
        <dbReference type="EMBL" id="OQE25335.1"/>
    </source>
</evidence>
<dbReference type="EMBL" id="MLKD01000006">
    <property type="protein sequence ID" value="OQE25335.1"/>
    <property type="molecule type" value="Genomic_DNA"/>
</dbReference>
<sequence>MADPLTIVGGIASFAQVLGGVVKTTQAIYNVCHAVQDAPDELRRINETLLALKLALESTQTQVGGFDDDELLPPDLRCIMQTNITSIHDDVIALKQKCHDYASPSSITKRERLKWAVLERRVVGNLLERLKGSESSLTCVLQLINMYVPFSNYYCRVTNTDLTPQSYVSPGDFIAKETGTNRTWNLATAPSLRPAQLIHEGTNSNGNRKHRLMVTEMWTIRLPVSCLWD</sequence>
<dbReference type="OrthoDB" id="194358at2759"/>
<evidence type="ECO:0000313" key="2">
    <source>
        <dbReference type="Proteomes" id="UP000191285"/>
    </source>
</evidence>
<organism evidence="1 2">
    <name type="scientific">Penicillium steckii</name>
    <dbReference type="NCBI Taxonomy" id="303698"/>
    <lineage>
        <taxon>Eukaryota</taxon>
        <taxon>Fungi</taxon>
        <taxon>Dikarya</taxon>
        <taxon>Ascomycota</taxon>
        <taxon>Pezizomycotina</taxon>
        <taxon>Eurotiomycetes</taxon>
        <taxon>Eurotiomycetidae</taxon>
        <taxon>Eurotiales</taxon>
        <taxon>Aspergillaceae</taxon>
        <taxon>Penicillium</taxon>
    </lineage>
</organism>
<evidence type="ECO:0008006" key="3">
    <source>
        <dbReference type="Google" id="ProtNLM"/>
    </source>
</evidence>
<name>A0A1V6TG58_9EURO</name>
<protein>
    <recommendedName>
        <fullName evidence="3">Fungal N-terminal domain-containing protein</fullName>
    </recommendedName>
</protein>
<dbReference type="Proteomes" id="UP000191285">
    <property type="component" value="Unassembled WGS sequence"/>
</dbReference>
<dbReference type="STRING" id="303698.A0A1V6TG58"/>
<accession>A0A1V6TG58</accession>
<proteinExistence type="predicted"/>
<comment type="caution">
    <text evidence="1">The sequence shown here is derived from an EMBL/GenBank/DDBJ whole genome shotgun (WGS) entry which is preliminary data.</text>
</comment>
<keyword evidence="2" id="KW-1185">Reference proteome</keyword>
<reference evidence="2" key="1">
    <citation type="journal article" date="2017" name="Nat. Microbiol.">
        <title>Global analysis of biosynthetic gene clusters reveals vast potential of secondary metabolite production in Penicillium species.</title>
        <authorList>
            <person name="Nielsen J.C."/>
            <person name="Grijseels S."/>
            <person name="Prigent S."/>
            <person name="Ji B."/>
            <person name="Dainat J."/>
            <person name="Nielsen K.F."/>
            <person name="Frisvad J.C."/>
            <person name="Workman M."/>
            <person name="Nielsen J."/>
        </authorList>
    </citation>
    <scope>NUCLEOTIDE SEQUENCE [LARGE SCALE GENOMIC DNA]</scope>
    <source>
        <strain evidence="2">IBT 24891</strain>
    </source>
</reference>
<gene>
    <name evidence="1" type="ORF">PENSTE_c006G09536</name>
</gene>